<feature type="transmembrane region" description="Helical" evidence="1">
    <location>
        <begin position="24"/>
        <end position="46"/>
    </location>
</feature>
<name>A0A2I1BUJ0_ASPN1</name>
<proteinExistence type="predicted"/>
<dbReference type="VEuPathDB" id="FungiDB:P174DRAFT_62264"/>
<gene>
    <name evidence="2" type="ORF">P174DRAFT_62264</name>
</gene>
<dbReference type="RefSeq" id="XP_024677662.1">
    <property type="nucleotide sequence ID" value="XM_024832409.1"/>
</dbReference>
<keyword evidence="1" id="KW-0472">Membrane</keyword>
<dbReference type="GeneID" id="36539746"/>
<dbReference type="EMBL" id="MSZS01000011">
    <property type="protein sequence ID" value="PKX89067.1"/>
    <property type="molecule type" value="Genomic_DNA"/>
</dbReference>
<comment type="caution">
    <text evidence="2">The sequence shown here is derived from an EMBL/GenBank/DDBJ whole genome shotgun (WGS) entry which is preliminary data.</text>
</comment>
<reference evidence="3" key="1">
    <citation type="journal article" date="2018" name="Proc. Natl. Acad. Sci. U.S.A.">
        <title>Linking secondary metabolites to gene clusters through genome sequencing of six diverse Aspergillus species.</title>
        <authorList>
            <person name="Kaerboelling I."/>
            <person name="Vesth T.C."/>
            <person name="Frisvad J.C."/>
            <person name="Nybo J.L."/>
            <person name="Theobald S."/>
            <person name="Kuo A."/>
            <person name="Bowyer P."/>
            <person name="Matsuda Y."/>
            <person name="Mondo S."/>
            <person name="Lyhne E.K."/>
            <person name="Kogle M.E."/>
            <person name="Clum A."/>
            <person name="Lipzen A."/>
            <person name="Salamov A."/>
            <person name="Ngan C.Y."/>
            <person name="Daum C."/>
            <person name="Chiniquy J."/>
            <person name="Barry K."/>
            <person name="LaButti K."/>
            <person name="Haridas S."/>
            <person name="Simmons B.A."/>
            <person name="Magnuson J.K."/>
            <person name="Mortensen U.H."/>
            <person name="Larsen T.O."/>
            <person name="Grigoriev I.V."/>
            <person name="Baker S.E."/>
            <person name="Andersen M.R."/>
        </authorList>
    </citation>
    <scope>NUCLEOTIDE SEQUENCE [LARGE SCALE GENOMIC DNA]</scope>
    <source>
        <strain evidence="3">IBT 16806</strain>
    </source>
</reference>
<evidence type="ECO:0000313" key="3">
    <source>
        <dbReference type="Proteomes" id="UP000234474"/>
    </source>
</evidence>
<dbReference type="Proteomes" id="UP000234474">
    <property type="component" value="Unassembled WGS sequence"/>
</dbReference>
<evidence type="ECO:0000256" key="1">
    <source>
        <dbReference type="SAM" id="Phobius"/>
    </source>
</evidence>
<keyword evidence="1" id="KW-1133">Transmembrane helix</keyword>
<protein>
    <submittedName>
        <fullName evidence="2">Uncharacterized protein</fullName>
    </submittedName>
</protein>
<keyword evidence="3" id="KW-1185">Reference proteome</keyword>
<evidence type="ECO:0000313" key="2">
    <source>
        <dbReference type="EMBL" id="PKX89067.1"/>
    </source>
</evidence>
<sequence>MFDFLLYFLDFLTFYFTSFLPSTYLQLTFFDLVLTFSFPFYVSFLMKRYTLLMDGKAYVYIPTGNAMNTNQQVILALRGYIFELTFACKLTIHVMISFKV</sequence>
<accession>A0A2I1BUJ0</accession>
<organism evidence="2 3">
    <name type="scientific">Aspergillus novofumigatus (strain IBT 16806)</name>
    <dbReference type="NCBI Taxonomy" id="1392255"/>
    <lineage>
        <taxon>Eukaryota</taxon>
        <taxon>Fungi</taxon>
        <taxon>Dikarya</taxon>
        <taxon>Ascomycota</taxon>
        <taxon>Pezizomycotina</taxon>
        <taxon>Eurotiomycetes</taxon>
        <taxon>Eurotiomycetidae</taxon>
        <taxon>Eurotiales</taxon>
        <taxon>Aspergillaceae</taxon>
        <taxon>Aspergillus</taxon>
        <taxon>Aspergillus subgen. Fumigati</taxon>
    </lineage>
</organism>
<dbReference type="AlphaFoldDB" id="A0A2I1BUJ0"/>
<keyword evidence="1" id="KW-0812">Transmembrane</keyword>